<dbReference type="GO" id="GO:0016491">
    <property type="term" value="F:oxidoreductase activity"/>
    <property type="evidence" value="ECO:0007669"/>
    <property type="project" value="UniProtKB-KW"/>
</dbReference>
<sequence length="304" mass="33475">MPTDLIWLITGVSSGLGLNLAKIILARGDKVIGTTRTLGGKPHHAPQVLGGDSNEENYKLIQLDLDWDTEKIQKAVTDAVGIWGRIDVLVNNAGYSHKGLAEEVGSAGFKQQFQTNFFALMDVTNALLPHMRKRRSGTIVNIGSRTSWRADFPGASIYGSSKAAVRVYSEGLATEIAPFGIRMLIVEPASFKSDTFSKTPWDDKNLISDYAEVGLGPKQINEAIQIRVKQMKNDPHKGMNVLADVVRGEGVALKEEGNAKELKKWPLYLFLGKEAVEGFKEKMEIMVEKTKEWEGIVGDLDCDE</sequence>
<dbReference type="OrthoDB" id="1274115at2759"/>
<evidence type="ECO:0000313" key="5">
    <source>
        <dbReference type="Proteomes" id="UP000559256"/>
    </source>
</evidence>
<reference evidence="4 5" key="1">
    <citation type="journal article" date="2020" name="ISME J.">
        <title>Uncovering the hidden diversity of litter-decomposition mechanisms in mushroom-forming fungi.</title>
        <authorList>
            <person name="Floudas D."/>
            <person name="Bentzer J."/>
            <person name="Ahren D."/>
            <person name="Johansson T."/>
            <person name="Persson P."/>
            <person name="Tunlid A."/>
        </authorList>
    </citation>
    <scope>NUCLEOTIDE SEQUENCE [LARGE SCALE GENOMIC DNA]</scope>
    <source>
        <strain evidence="4 5">CBS 291.85</strain>
    </source>
</reference>
<name>A0A8H5GDJ0_9AGAR</name>
<evidence type="ECO:0000256" key="3">
    <source>
        <dbReference type="RuleBase" id="RU000363"/>
    </source>
</evidence>
<gene>
    <name evidence="4" type="ORF">D9758_012663</name>
</gene>
<evidence type="ECO:0000256" key="1">
    <source>
        <dbReference type="ARBA" id="ARBA00006484"/>
    </source>
</evidence>
<dbReference type="PRINTS" id="PR00080">
    <property type="entry name" value="SDRFAMILY"/>
</dbReference>
<keyword evidence="5" id="KW-1185">Reference proteome</keyword>
<comment type="caution">
    <text evidence="4">The sequence shown here is derived from an EMBL/GenBank/DDBJ whole genome shotgun (WGS) entry which is preliminary data.</text>
</comment>
<proteinExistence type="inferred from homology"/>
<dbReference type="PRINTS" id="PR00081">
    <property type="entry name" value="GDHRDH"/>
</dbReference>
<dbReference type="PANTHER" id="PTHR43976">
    <property type="entry name" value="SHORT CHAIN DEHYDROGENASE"/>
    <property type="match status" value="1"/>
</dbReference>
<dbReference type="SUPFAM" id="SSF51735">
    <property type="entry name" value="NAD(P)-binding Rossmann-fold domains"/>
    <property type="match status" value="1"/>
</dbReference>
<dbReference type="InterPro" id="IPR051911">
    <property type="entry name" value="SDR_oxidoreductase"/>
</dbReference>
<dbReference type="InterPro" id="IPR036291">
    <property type="entry name" value="NAD(P)-bd_dom_sf"/>
</dbReference>
<evidence type="ECO:0008006" key="6">
    <source>
        <dbReference type="Google" id="ProtNLM"/>
    </source>
</evidence>
<dbReference type="Proteomes" id="UP000559256">
    <property type="component" value="Unassembled WGS sequence"/>
</dbReference>
<comment type="similarity">
    <text evidence="1 3">Belongs to the short-chain dehydrogenases/reductases (SDR) family.</text>
</comment>
<protein>
    <recommendedName>
        <fullName evidence="6">NAD(P)-binding protein</fullName>
    </recommendedName>
</protein>
<dbReference type="Gene3D" id="3.40.50.720">
    <property type="entry name" value="NAD(P)-binding Rossmann-like Domain"/>
    <property type="match status" value="1"/>
</dbReference>
<dbReference type="EMBL" id="JAACJM010000035">
    <property type="protein sequence ID" value="KAF5363064.1"/>
    <property type="molecule type" value="Genomic_DNA"/>
</dbReference>
<organism evidence="4 5">
    <name type="scientific">Tetrapyrgos nigripes</name>
    <dbReference type="NCBI Taxonomy" id="182062"/>
    <lineage>
        <taxon>Eukaryota</taxon>
        <taxon>Fungi</taxon>
        <taxon>Dikarya</taxon>
        <taxon>Basidiomycota</taxon>
        <taxon>Agaricomycotina</taxon>
        <taxon>Agaricomycetes</taxon>
        <taxon>Agaricomycetidae</taxon>
        <taxon>Agaricales</taxon>
        <taxon>Marasmiineae</taxon>
        <taxon>Marasmiaceae</taxon>
        <taxon>Tetrapyrgos</taxon>
    </lineage>
</organism>
<dbReference type="InterPro" id="IPR002347">
    <property type="entry name" value="SDR_fam"/>
</dbReference>
<evidence type="ECO:0000256" key="2">
    <source>
        <dbReference type="ARBA" id="ARBA00023002"/>
    </source>
</evidence>
<dbReference type="AlphaFoldDB" id="A0A8H5GDJ0"/>
<dbReference type="PANTHER" id="PTHR43976:SF16">
    <property type="entry name" value="SHORT-CHAIN DEHYDROGENASE_REDUCTASE FAMILY PROTEIN"/>
    <property type="match status" value="1"/>
</dbReference>
<dbReference type="Pfam" id="PF00106">
    <property type="entry name" value="adh_short"/>
    <property type="match status" value="1"/>
</dbReference>
<keyword evidence="2" id="KW-0560">Oxidoreductase</keyword>
<accession>A0A8H5GDJ0</accession>
<evidence type="ECO:0000313" key="4">
    <source>
        <dbReference type="EMBL" id="KAF5363064.1"/>
    </source>
</evidence>